<dbReference type="AlphaFoldDB" id="D0LW75"/>
<keyword evidence="3" id="KW-1185">Reference proteome</keyword>
<proteinExistence type="predicted"/>
<evidence type="ECO:0000313" key="2">
    <source>
        <dbReference type="EMBL" id="ACY16007.1"/>
    </source>
</evidence>
<evidence type="ECO:0008006" key="4">
    <source>
        <dbReference type="Google" id="ProtNLM"/>
    </source>
</evidence>
<accession>D0LW75</accession>
<gene>
    <name evidence="2" type="ordered locus">Hoch_3505</name>
</gene>
<feature type="compositionally biased region" description="Low complexity" evidence="1">
    <location>
        <begin position="38"/>
        <end position="47"/>
    </location>
</feature>
<dbReference type="EMBL" id="CP001804">
    <property type="protein sequence ID" value="ACY16007.1"/>
    <property type="molecule type" value="Genomic_DNA"/>
</dbReference>
<sequence length="256" mass="26365">MNRLGLVGLAGLVLAASACSNETRDDHRGLPPAKSWQPPAANAAAAAGMNATANPHGGMGMQNPHGGMGMGMGDPHAGLDMNNPHAGLDMNNPHGGMGMGDPHAGLDMNNPHAGMDMGDAGVDVMQLGLEPPDPERDIDLNKYLRGTLKPAAETKARIPIGSVIFFSVKSADASGQPTGAPLAVKRMVVAGWPMFFDITEADAMVSGTQFQGDVVVSAWSDGDQDAISKQPGDVQGSVKATIPARELTLVLDSVVE</sequence>
<dbReference type="HOGENOM" id="CLU_1084899_0_0_7"/>
<dbReference type="RefSeq" id="WP_012828606.1">
    <property type="nucleotide sequence ID" value="NC_013440.1"/>
</dbReference>
<protein>
    <recommendedName>
        <fullName evidence="4">Lipoprotein</fullName>
    </recommendedName>
</protein>
<feature type="region of interest" description="Disordered" evidence="1">
    <location>
        <begin position="22"/>
        <end position="47"/>
    </location>
</feature>
<reference evidence="2 3" key="1">
    <citation type="journal article" date="2010" name="Stand. Genomic Sci.">
        <title>Complete genome sequence of Haliangium ochraceum type strain (SMP-2).</title>
        <authorList>
            <consortium name="US DOE Joint Genome Institute (JGI-PGF)"/>
            <person name="Ivanova N."/>
            <person name="Daum C."/>
            <person name="Lang E."/>
            <person name="Abt B."/>
            <person name="Kopitz M."/>
            <person name="Saunders E."/>
            <person name="Lapidus A."/>
            <person name="Lucas S."/>
            <person name="Glavina Del Rio T."/>
            <person name="Nolan M."/>
            <person name="Tice H."/>
            <person name="Copeland A."/>
            <person name="Cheng J.F."/>
            <person name="Chen F."/>
            <person name="Bruce D."/>
            <person name="Goodwin L."/>
            <person name="Pitluck S."/>
            <person name="Mavromatis K."/>
            <person name="Pati A."/>
            <person name="Mikhailova N."/>
            <person name="Chen A."/>
            <person name="Palaniappan K."/>
            <person name="Land M."/>
            <person name="Hauser L."/>
            <person name="Chang Y.J."/>
            <person name="Jeffries C.D."/>
            <person name="Detter J.C."/>
            <person name="Brettin T."/>
            <person name="Rohde M."/>
            <person name="Goker M."/>
            <person name="Bristow J."/>
            <person name="Markowitz V."/>
            <person name="Eisen J.A."/>
            <person name="Hugenholtz P."/>
            <person name="Kyrpides N.C."/>
            <person name="Klenk H.P."/>
        </authorList>
    </citation>
    <scope>NUCLEOTIDE SEQUENCE [LARGE SCALE GENOMIC DNA]</scope>
    <source>
        <strain evidence="3">DSM 14365 / CIP 107738 / JCM 11303 / AJ 13395 / SMP-2</strain>
    </source>
</reference>
<organism evidence="2 3">
    <name type="scientific">Haliangium ochraceum (strain DSM 14365 / JCM 11303 / SMP-2)</name>
    <dbReference type="NCBI Taxonomy" id="502025"/>
    <lineage>
        <taxon>Bacteria</taxon>
        <taxon>Pseudomonadati</taxon>
        <taxon>Myxococcota</taxon>
        <taxon>Polyangia</taxon>
        <taxon>Haliangiales</taxon>
        <taxon>Kofleriaceae</taxon>
        <taxon>Haliangium</taxon>
    </lineage>
</organism>
<dbReference type="PROSITE" id="PS51257">
    <property type="entry name" value="PROKAR_LIPOPROTEIN"/>
    <property type="match status" value="1"/>
</dbReference>
<dbReference type="KEGG" id="hoh:Hoch_3505"/>
<dbReference type="Proteomes" id="UP000001880">
    <property type="component" value="Chromosome"/>
</dbReference>
<name>D0LW75_HALO1</name>
<evidence type="ECO:0000256" key="1">
    <source>
        <dbReference type="SAM" id="MobiDB-lite"/>
    </source>
</evidence>
<evidence type="ECO:0000313" key="3">
    <source>
        <dbReference type="Proteomes" id="UP000001880"/>
    </source>
</evidence>
<dbReference type="STRING" id="502025.Hoch_3505"/>
<dbReference type="OrthoDB" id="9776053at2"/>